<comment type="caution">
    <text evidence="3">The sequence shown here is derived from an EMBL/GenBank/DDBJ whole genome shotgun (WGS) entry which is preliminary data.</text>
</comment>
<dbReference type="EMBL" id="RAQM01000007">
    <property type="protein sequence ID" value="RKF04642.1"/>
    <property type="molecule type" value="Genomic_DNA"/>
</dbReference>
<name>A0A420E3H5_9FLAO</name>
<dbReference type="AlphaFoldDB" id="A0A420E3H5"/>
<dbReference type="GO" id="GO:0016787">
    <property type="term" value="F:hydrolase activity"/>
    <property type="evidence" value="ECO:0007669"/>
    <property type="project" value="UniProtKB-KW"/>
</dbReference>
<evidence type="ECO:0000259" key="2">
    <source>
        <dbReference type="SMART" id="SM00849"/>
    </source>
</evidence>
<dbReference type="Gene3D" id="3.60.15.10">
    <property type="entry name" value="Ribonuclease Z/Hydroxyacylglutathione hydrolase-like"/>
    <property type="match status" value="1"/>
</dbReference>
<dbReference type="SUPFAM" id="SSF56281">
    <property type="entry name" value="Metallo-hydrolase/oxidoreductase"/>
    <property type="match status" value="1"/>
</dbReference>
<dbReference type="RefSeq" id="WP_120186531.1">
    <property type="nucleotide sequence ID" value="NZ_RAQM01000007.1"/>
</dbReference>
<organism evidence="3 4">
    <name type="scientific">Tenacibaculum lutimaris</name>
    <dbReference type="NCBI Taxonomy" id="285258"/>
    <lineage>
        <taxon>Bacteria</taxon>
        <taxon>Pseudomonadati</taxon>
        <taxon>Bacteroidota</taxon>
        <taxon>Flavobacteriia</taxon>
        <taxon>Flavobacteriales</taxon>
        <taxon>Flavobacteriaceae</taxon>
        <taxon>Tenacibaculum</taxon>
    </lineage>
</organism>
<dbReference type="PANTHER" id="PTHR43546:SF9">
    <property type="entry name" value="L-ASCORBATE-6-PHOSPHATE LACTONASE ULAG-RELATED"/>
    <property type="match status" value="1"/>
</dbReference>
<dbReference type="Pfam" id="PF12706">
    <property type="entry name" value="Lactamase_B_2"/>
    <property type="match status" value="1"/>
</dbReference>
<keyword evidence="4" id="KW-1185">Reference proteome</keyword>
<dbReference type="Proteomes" id="UP000285780">
    <property type="component" value="Unassembled WGS sequence"/>
</dbReference>
<protein>
    <submittedName>
        <fullName evidence="3">Beta-lactamase family protein</fullName>
    </submittedName>
</protein>
<dbReference type="SMART" id="SM00849">
    <property type="entry name" value="Lactamase_B"/>
    <property type="match status" value="1"/>
</dbReference>
<evidence type="ECO:0000256" key="1">
    <source>
        <dbReference type="ARBA" id="ARBA00022801"/>
    </source>
</evidence>
<evidence type="ECO:0000313" key="4">
    <source>
        <dbReference type="Proteomes" id="UP000285780"/>
    </source>
</evidence>
<gene>
    <name evidence="3" type="ORF">C8N26_1315</name>
</gene>
<dbReference type="PANTHER" id="PTHR43546">
    <property type="entry name" value="UPF0173 METAL-DEPENDENT HYDROLASE MJ1163-RELATED"/>
    <property type="match status" value="1"/>
</dbReference>
<dbReference type="InterPro" id="IPR036866">
    <property type="entry name" value="RibonucZ/Hydroxyglut_hydro"/>
</dbReference>
<accession>A0A420E3H5</accession>
<dbReference type="InterPro" id="IPR001279">
    <property type="entry name" value="Metallo-B-lactamas"/>
</dbReference>
<keyword evidence="1" id="KW-0378">Hydrolase</keyword>
<sequence length="256" mass="28876">MLHIHQIRNATIIIETEKDVILVDPMLGNQGIMPPFTLFRHKARKNPTVPLPQKTHALLKKVTHCLITHQHPDHIDNAGVEFLIKNNIPVTSSVKDEKAFKKRGLNVVQSLKYWEKQPFLGGEIEGIPAKHGYGFVAKLMGNVLGFHIKLPNQKSIYLSSDTIYTNAVHKVLEEYKPEINVLASGAAQFDLFKNLIMNTDDIIKFVKNSPGLVIANHMEAINHCPLTRKKLKEILILNNLEKKVAIPKDGEQITIK</sequence>
<dbReference type="InterPro" id="IPR050114">
    <property type="entry name" value="UPF0173_UPF0282_UlaG_hydrolase"/>
</dbReference>
<feature type="domain" description="Metallo-beta-lactamase" evidence="2">
    <location>
        <begin position="8"/>
        <end position="217"/>
    </location>
</feature>
<proteinExistence type="predicted"/>
<reference evidence="3 4" key="1">
    <citation type="submission" date="2018-09" db="EMBL/GenBank/DDBJ databases">
        <title>Genomic Encyclopedia of Archaeal and Bacterial Type Strains, Phase II (KMG-II): from individual species to whole genera.</title>
        <authorList>
            <person name="Goeker M."/>
        </authorList>
    </citation>
    <scope>NUCLEOTIDE SEQUENCE [LARGE SCALE GENOMIC DNA]</scope>
    <source>
        <strain evidence="3 4">DSM 16505</strain>
    </source>
</reference>
<evidence type="ECO:0000313" key="3">
    <source>
        <dbReference type="EMBL" id="RKF04642.1"/>
    </source>
</evidence>